<reference evidence="2 3" key="1">
    <citation type="submission" date="2021-08" db="EMBL/GenBank/DDBJ databases">
        <title>WGS of actinomycetes from Thailand.</title>
        <authorList>
            <person name="Thawai C."/>
        </authorList>
    </citation>
    <scope>NUCLEOTIDE SEQUENCE [LARGE SCALE GENOMIC DNA]</scope>
    <source>
        <strain evidence="2 3">PLK6-54</strain>
    </source>
</reference>
<dbReference type="SUPFAM" id="SSF52091">
    <property type="entry name" value="SpoIIaa-like"/>
    <property type="match status" value="1"/>
</dbReference>
<comment type="caution">
    <text evidence="2">The sequence shown here is derived from an EMBL/GenBank/DDBJ whole genome shotgun (WGS) entry which is preliminary data.</text>
</comment>
<organism evidence="2 3">
    <name type="scientific">Actinacidiphila acidipaludis</name>
    <dbReference type="NCBI Taxonomy" id="2873382"/>
    <lineage>
        <taxon>Bacteria</taxon>
        <taxon>Bacillati</taxon>
        <taxon>Actinomycetota</taxon>
        <taxon>Actinomycetes</taxon>
        <taxon>Kitasatosporales</taxon>
        <taxon>Streptomycetaceae</taxon>
        <taxon>Actinacidiphila</taxon>
    </lineage>
</organism>
<sequence length="112" mass="11645">MSVEASGQVGVVRAAGALDWRTAEEFAVELRDAVGSGTPLVVVDLAAVTFADSVALNAMVAARRDLLARGGDLVLAGRLAPGVRRLFELTGTVGHFTFVEDVEDVDDAVPAH</sequence>
<accession>A0ABS7QHJ3</accession>
<dbReference type="Proteomes" id="UP000778578">
    <property type="component" value="Unassembled WGS sequence"/>
</dbReference>
<proteinExistence type="predicted"/>
<dbReference type="PROSITE" id="PS50801">
    <property type="entry name" value="STAS"/>
    <property type="match status" value="1"/>
</dbReference>
<dbReference type="EMBL" id="JAINZZ010000067">
    <property type="protein sequence ID" value="MBY8882271.1"/>
    <property type="molecule type" value="Genomic_DNA"/>
</dbReference>
<feature type="domain" description="STAS" evidence="1">
    <location>
        <begin position="1"/>
        <end position="112"/>
    </location>
</feature>
<gene>
    <name evidence="2" type="ORF">K7862_32245</name>
</gene>
<keyword evidence="3" id="KW-1185">Reference proteome</keyword>
<dbReference type="Gene3D" id="3.30.750.24">
    <property type="entry name" value="STAS domain"/>
    <property type="match status" value="1"/>
</dbReference>
<dbReference type="InterPro" id="IPR036513">
    <property type="entry name" value="STAS_dom_sf"/>
</dbReference>
<dbReference type="Pfam" id="PF01740">
    <property type="entry name" value="STAS"/>
    <property type="match status" value="1"/>
</dbReference>
<name>A0ABS7QHJ3_9ACTN</name>
<protein>
    <submittedName>
        <fullName evidence="2">STAS domain-containing protein</fullName>
    </submittedName>
</protein>
<dbReference type="PANTHER" id="PTHR33495">
    <property type="entry name" value="ANTI-SIGMA FACTOR ANTAGONIST TM_1081-RELATED-RELATED"/>
    <property type="match status" value="1"/>
</dbReference>
<dbReference type="InterPro" id="IPR002645">
    <property type="entry name" value="STAS_dom"/>
</dbReference>
<evidence type="ECO:0000313" key="3">
    <source>
        <dbReference type="Proteomes" id="UP000778578"/>
    </source>
</evidence>
<evidence type="ECO:0000313" key="2">
    <source>
        <dbReference type="EMBL" id="MBY8882271.1"/>
    </source>
</evidence>
<dbReference type="PANTHER" id="PTHR33495:SF2">
    <property type="entry name" value="ANTI-SIGMA FACTOR ANTAGONIST TM_1081-RELATED"/>
    <property type="match status" value="1"/>
</dbReference>
<dbReference type="CDD" id="cd07043">
    <property type="entry name" value="STAS_anti-anti-sigma_factors"/>
    <property type="match status" value="1"/>
</dbReference>
<evidence type="ECO:0000259" key="1">
    <source>
        <dbReference type="PROSITE" id="PS50801"/>
    </source>
</evidence>